<keyword evidence="3" id="KW-0805">Transcription regulation</keyword>
<dbReference type="GO" id="GO:0003700">
    <property type="term" value="F:DNA-binding transcription factor activity"/>
    <property type="evidence" value="ECO:0007669"/>
    <property type="project" value="InterPro"/>
</dbReference>
<feature type="DNA-binding region" description="Fork-head" evidence="7">
    <location>
        <begin position="121"/>
        <end position="224"/>
    </location>
</feature>
<dbReference type="PROSITE" id="PS50039">
    <property type="entry name" value="FORK_HEAD_3"/>
    <property type="match status" value="1"/>
</dbReference>
<dbReference type="PANTHER" id="PTHR45767">
    <property type="entry name" value="FORKHEAD BOX PROTEIN O"/>
    <property type="match status" value="1"/>
</dbReference>
<evidence type="ECO:0000256" key="5">
    <source>
        <dbReference type="ARBA" id="ARBA00023163"/>
    </source>
</evidence>
<dbReference type="GO" id="GO:0043565">
    <property type="term" value="F:sequence-specific DNA binding"/>
    <property type="evidence" value="ECO:0007669"/>
    <property type="project" value="InterPro"/>
</dbReference>
<evidence type="ECO:0000256" key="7">
    <source>
        <dbReference type="PROSITE-ProRule" id="PRU00089"/>
    </source>
</evidence>
<dbReference type="Pfam" id="PF00250">
    <property type="entry name" value="Forkhead"/>
    <property type="match status" value="1"/>
</dbReference>
<feature type="region of interest" description="Disordered" evidence="8">
    <location>
        <begin position="457"/>
        <end position="501"/>
    </location>
</feature>
<feature type="compositionally biased region" description="Low complexity" evidence="8">
    <location>
        <begin position="260"/>
        <end position="282"/>
    </location>
</feature>
<feature type="compositionally biased region" description="Polar residues" evidence="8">
    <location>
        <begin position="420"/>
        <end position="430"/>
    </location>
</feature>
<evidence type="ECO:0000313" key="10">
    <source>
        <dbReference type="EMBL" id="CAF1144380.1"/>
    </source>
</evidence>
<dbReference type="SUPFAM" id="SSF46785">
    <property type="entry name" value="Winged helix' DNA-binding domain"/>
    <property type="match status" value="1"/>
</dbReference>
<organism evidence="10 11">
    <name type="scientific">Adineta steineri</name>
    <dbReference type="NCBI Taxonomy" id="433720"/>
    <lineage>
        <taxon>Eukaryota</taxon>
        <taxon>Metazoa</taxon>
        <taxon>Spiralia</taxon>
        <taxon>Gnathifera</taxon>
        <taxon>Rotifera</taxon>
        <taxon>Eurotatoria</taxon>
        <taxon>Bdelloidea</taxon>
        <taxon>Adinetida</taxon>
        <taxon>Adinetidae</taxon>
        <taxon>Adineta</taxon>
    </lineage>
</organism>
<sequence>MMMHNGPSGVLSSCDLLVDITDGSNNSMVNQHQSDSHQYHHPHYPHNHSDSSRSSSVCSSSLSPKTSSSTTLTTTVISSATVPTGTVTTTLTDVDPQLAQHVEYELGLTKKNGSGTRKNAWGNLSYAELISKAITSSAEQRLTLSEIYDWMIKYVPFFRNKVDRISSAGWKNSIRHNLSLHNRFKRVQSEGTGKSSWWMINPDDKSTCGSGSLSSPTSIKQPRRRLGQGTKSASLSSPIPPKRLRGPRNTKATRALTAAQRSEQQQLQQQQHQNSGIQQLQSSDMSAASVYEVQQWQSQLDTDNTNNHLYEQDLYAASVNTPTTNSNGNSTACIQSTYSYDDVATNYLGNTSSTNNNNNTGDYSYHHPHHFHSHPHHSHTLYQHHHGSNYDTGATSGYYCQQSVLNDHHSNPCSLPLDTYHTNNPGNYSLQQQQQQQQQIDPNDEQIYLRVHSISSHSSTSSLSPPTLTTNNNLLPSSSSGSNSSNYTHPHKTSSSGGYLHPTSNETLTLYSHHHQHLSHHSDIEPLLDLNTHDDDIDDDDDLSTLVHHHHGMIEDQQQLSSFFPNNHNHQVHSHNDTSNSLLRTVLNRPIVDMYNQQV</sequence>
<dbReference type="Gene3D" id="1.10.10.10">
    <property type="entry name" value="Winged helix-like DNA-binding domain superfamily/Winged helix DNA-binding domain"/>
    <property type="match status" value="1"/>
</dbReference>
<reference evidence="10" key="1">
    <citation type="submission" date="2021-02" db="EMBL/GenBank/DDBJ databases">
        <authorList>
            <person name="Nowell W R."/>
        </authorList>
    </citation>
    <scope>NUCLEOTIDE SEQUENCE</scope>
</reference>
<accession>A0A814SA99</accession>
<dbReference type="AlphaFoldDB" id="A0A814SA99"/>
<feature type="compositionally biased region" description="Basic residues" evidence="8">
    <location>
        <begin position="366"/>
        <end position="387"/>
    </location>
</feature>
<dbReference type="FunFam" id="1.10.10.10:FF:000032">
    <property type="entry name" value="Forkhead box protein O4"/>
    <property type="match status" value="1"/>
</dbReference>
<dbReference type="Proteomes" id="UP000663845">
    <property type="component" value="Unassembled WGS sequence"/>
</dbReference>
<feature type="compositionally biased region" description="Low complexity" evidence="8">
    <location>
        <begin position="457"/>
        <end position="485"/>
    </location>
</feature>
<dbReference type="PRINTS" id="PR00053">
    <property type="entry name" value="FORKHEAD"/>
</dbReference>
<evidence type="ECO:0000256" key="1">
    <source>
        <dbReference type="ARBA" id="ARBA00004496"/>
    </source>
</evidence>
<dbReference type="GO" id="GO:0005737">
    <property type="term" value="C:cytoplasm"/>
    <property type="evidence" value="ECO:0007669"/>
    <property type="project" value="UniProtKB-SubCell"/>
</dbReference>
<dbReference type="SMART" id="SM00339">
    <property type="entry name" value="FH"/>
    <property type="match status" value="1"/>
</dbReference>
<keyword evidence="2" id="KW-0963">Cytoplasm</keyword>
<dbReference type="GO" id="GO:0005634">
    <property type="term" value="C:nucleus"/>
    <property type="evidence" value="ECO:0007669"/>
    <property type="project" value="UniProtKB-SubCell"/>
</dbReference>
<feature type="region of interest" description="Disordered" evidence="8">
    <location>
        <begin position="350"/>
        <end position="388"/>
    </location>
</feature>
<proteinExistence type="predicted"/>
<dbReference type="EMBL" id="CAJNOG010000283">
    <property type="protein sequence ID" value="CAF1144380.1"/>
    <property type="molecule type" value="Genomic_DNA"/>
</dbReference>
<dbReference type="InterPro" id="IPR036388">
    <property type="entry name" value="WH-like_DNA-bd_sf"/>
</dbReference>
<feature type="region of interest" description="Disordered" evidence="8">
    <location>
        <begin position="25"/>
        <end position="72"/>
    </location>
</feature>
<evidence type="ECO:0000313" key="11">
    <source>
        <dbReference type="Proteomes" id="UP000663845"/>
    </source>
</evidence>
<evidence type="ECO:0000256" key="8">
    <source>
        <dbReference type="SAM" id="MobiDB-lite"/>
    </source>
</evidence>
<dbReference type="InterPro" id="IPR030456">
    <property type="entry name" value="TF_fork_head_CS_2"/>
</dbReference>
<name>A0A814SA99_9BILA</name>
<dbReference type="InterPro" id="IPR001766">
    <property type="entry name" value="Fork_head_dom"/>
</dbReference>
<comment type="subcellular location">
    <subcellularLocation>
        <location evidence="1">Cytoplasm</location>
    </subcellularLocation>
    <subcellularLocation>
        <location evidence="7">Nucleus</location>
    </subcellularLocation>
</comment>
<evidence type="ECO:0000259" key="9">
    <source>
        <dbReference type="PROSITE" id="PS50039"/>
    </source>
</evidence>
<feature type="compositionally biased region" description="Low complexity" evidence="8">
    <location>
        <begin position="350"/>
        <end position="360"/>
    </location>
</feature>
<feature type="compositionally biased region" description="Low complexity" evidence="8">
    <location>
        <begin position="52"/>
        <end position="72"/>
    </location>
</feature>
<keyword evidence="4 7" id="KW-0238">DNA-binding</keyword>
<protein>
    <recommendedName>
        <fullName evidence="9">Fork-head domain-containing protein</fullName>
    </recommendedName>
</protein>
<dbReference type="PROSITE" id="PS00658">
    <property type="entry name" value="FORK_HEAD_2"/>
    <property type="match status" value="1"/>
</dbReference>
<feature type="region of interest" description="Disordered" evidence="8">
    <location>
        <begin position="207"/>
        <end position="283"/>
    </location>
</feature>
<comment type="caution">
    <text evidence="10">The sequence shown here is derived from an EMBL/GenBank/DDBJ whole genome shotgun (WGS) entry which is preliminary data.</text>
</comment>
<evidence type="ECO:0000256" key="4">
    <source>
        <dbReference type="ARBA" id="ARBA00023125"/>
    </source>
</evidence>
<keyword evidence="6 7" id="KW-0539">Nucleus</keyword>
<feature type="domain" description="Fork-head" evidence="9">
    <location>
        <begin position="121"/>
        <end position="224"/>
    </location>
</feature>
<evidence type="ECO:0000256" key="6">
    <source>
        <dbReference type="ARBA" id="ARBA00023242"/>
    </source>
</evidence>
<gene>
    <name evidence="10" type="ORF">JYZ213_LOCUS23740</name>
</gene>
<evidence type="ECO:0000256" key="2">
    <source>
        <dbReference type="ARBA" id="ARBA00022490"/>
    </source>
</evidence>
<evidence type="ECO:0000256" key="3">
    <source>
        <dbReference type="ARBA" id="ARBA00023015"/>
    </source>
</evidence>
<feature type="region of interest" description="Disordered" evidence="8">
    <location>
        <begin position="416"/>
        <end position="441"/>
    </location>
</feature>
<feature type="compositionally biased region" description="Polar residues" evidence="8">
    <location>
        <begin position="207"/>
        <end position="220"/>
    </location>
</feature>
<dbReference type="InterPro" id="IPR036390">
    <property type="entry name" value="WH_DNA-bd_sf"/>
</dbReference>
<keyword evidence="5" id="KW-0804">Transcription</keyword>